<accession>A0A2X2T2Z5</accession>
<organism evidence="3 4">
    <name type="scientific">Cedecea neteri</name>
    <dbReference type="NCBI Taxonomy" id="158822"/>
    <lineage>
        <taxon>Bacteria</taxon>
        <taxon>Pseudomonadati</taxon>
        <taxon>Pseudomonadota</taxon>
        <taxon>Gammaproteobacteria</taxon>
        <taxon>Enterobacterales</taxon>
        <taxon>Enterobacteriaceae</taxon>
        <taxon>Cedecea</taxon>
    </lineage>
</organism>
<keyword evidence="2 3" id="KW-0808">Transferase</keyword>
<dbReference type="AlphaFoldDB" id="A0A2X2T2Z5"/>
<evidence type="ECO:0000313" key="3">
    <source>
        <dbReference type="EMBL" id="SQA96481.1"/>
    </source>
</evidence>
<gene>
    <name evidence="3" type="ORF">NCTC12120_00237</name>
</gene>
<dbReference type="InterPro" id="IPR005940">
    <property type="entry name" value="Anthranilate_Pribosyl_Tfrase"/>
</dbReference>
<dbReference type="PANTHER" id="PTHR43285:SF4">
    <property type="entry name" value="TRANSFERASE"/>
    <property type="match status" value="1"/>
</dbReference>
<proteinExistence type="predicted"/>
<protein>
    <submittedName>
        <fullName evidence="3">Glycosyl transferase family protein</fullName>
    </submittedName>
</protein>
<dbReference type="STRING" id="158822.LH23_12340"/>
<evidence type="ECO:0000256" key="1">
    <source>
        <dbReference type="ARBA" id="ARBA00022676"/>
    </source>
</evidence>
<dbReference type="GO" id="GO:0000162">
    <property type="term" value="P:L-tryptophan biosynthetic process"/>
    <property type="evidence" value="ECO:0007669"/>
    <property type="project" value="InterPro"/>
</dbReference>
<dbReference type="PANTHER" id="PTHR43285">
    <property type="entry name" value="ANTHRANILATE PHOSPHORIBOSYLTRANSFERASE"/>
    <property type="match status" value="1"/>
</dbReference>
<dbReference type="GO" id="GO:0005829">
    <property type="term" value="C:cytosol"/>
    <property type="evidence" value="ECO:0007669"/>
    <property type="project" value="TreeGrafter"/>
</dbReference>
<dbReference type="Proteomes" id="UP000251197">
    <property type="component" value="Unassembled WGS sequence"/>
</dbReference>
<keyword evidence="1" id="KW-0328">Glycosyltransferase</keyword>
<evidence type="ECO:0000313" key="4">
    <source>
        <dbReference type="Proteomes" id="UP000251197"/>
    </source>
</evidence>
<dbReference type="EMBL" id="UAVU01000003">
    <property type="protein sequence ID" value="SQA96481.1"/>
    <property type="molecule type" value="Genomic_DNA"/>
</dbReference>
<dbReference type="NCBIfam" id="NF006005">
    <property type="entry name" value="PRK08136.1"/>
    <property type="match status" value="1"/>
</dbReference>
<evidence type="ECO:0000256" key="2">
    <source>
        <dbReference type="ARBA" id="ARBA00022679"/>
    </source>
</evidence>
<dbReference type="Gene3D" id="3.40.1030.10">
    <property type="entry name" value="Nucleoside phosphorylase/phosphoribosyltransferase catalytic domain"/>
    <property type="match status" value="1"/>
</dbReference>
<dbReference type="GO" id="GO:0004048">
    <property type="term" value="F:anthranilate phosphoribosyltransferase activity"/>
    <property type="evidence" value="ECO:0007669"/>
    <property type="project" value="InterPro"/>
</dbReference>
<dbReference type="SUPFAM" id="SSF52418">
    <property type="entry name" value="Nucleoside phosphorylase/phosphoribosyltransferase catalytic domain"/>
    <property type="match status" value="1"/>
</dbReference>
<reference evidence="3 4" key="1">
    <citation type="submission" date="2018-06" db="EMBL/GenBank/DDBJ databases">
        <authorList>
            <consortium name="Pathogen Informatics"/>
            <person name="Doyle S."/>
        </authorList>
    </citation>
    <scope>NUCLEOTIDE SEQUENCE [LARGE SCALE GENOMIC DNA]</scope>
    <source>
        <strain evidence="3 4">NCTC12120</strain>
    </source>
</reference>
<name>A0A2X2T2Z5_9ENTR</name>
<sequence length="156" mass="16988">METQLAMRWRMGVRNSAHTLAKLATPFEEDAALRLASVSHPEYVPKVAKFFADIGGRGLLMHGTEGEVYANPQRCPQITLIDGQGTRIVSERQTEQEGVVLPTGKDPAVTARWIERCVAGVEPVPQSLKIQMACCLLATGEVATLEAGLARLDEVF</sequence>
<dbReference type="InterPro" id="IPR035902">
    <property type="entry name" value="Nuc_phospho_transferase"/>
</dbReference>